<dbReference type="CDD" id="cd06261">
    <property type="entry name" value="TM_PBP2"/>
    <property type="match status" value="1"/>
</dbReference>
<name>A0ABW4ZD74_9BACT</name>
<reference evidence="12" key="1">
    <citation type="journal article" date="2019" name="Int. J. Syst. Evol. Microbiol.">
        <title>The Global Catalogue of Microorganisms (GCM) 10K type strain sequencing project: providing services to taxonomists for standard genome sequencing and annotation.</title>
        <authorList>
            <consortium name="The Broad Institute Genomics Platform"/>
            <consortium name="The Broad Institute Genome Sequencing Center for Infectious Disease"/>
            <person name="Wu L."/>
            <person name="Ma J."/>
        </authorList>
    </citation>
    <scope>NUCLEOTIDE SEQUENCE [LARGE SCALE GENOMIC DNA]</scope>
    <source>
        <strain evidence="12">CCUG 57942</strain>
    </source>
</reference>
<feature type="domain" description="ABC transmembrane type-1" evidence="10">
    <location>
        <begin position="71"/>
        <end position="278"/>
    </location>
</feature>
<comment type="caution">
    <text evidence="11">The sequence shown here is derived from an EMBL/GenBank/DDBJ whole genome shotgun (WGS) entry which is preliminary data.</text>
</comment>
<feature type="transmembrane region" description="Helical" evidence="9">
    <location>
        <begin position="115"/>
        <end position="133"/>
    </location>
</feature>
<comment type="subcellular location">
    <subcellularLocation>
        <location evidence="1 9">Cell membrane</location>
        <topology evidence="1 9">Multi-pass membrane protein</topology>
    </subcellularLocation>
</comment>
<sequence>MGKRVSDTAPMGTQSTHNKPLKSDVPFLTGLFGFTLLYVLLIALLVVANASYITWENISDAVRSNAIQQSLSLTFLTCTVTAILSVFFAVPIGYSLSRFKFRGRTLLDTILDIPIILPPLVVGLSLLILFNSFPARDSSLENWLNAHGIHVTFHIPAIILAQFTVAAAFAVRSMKNTFDQISPRAEMVALTLGCNKSQAFWRVTLPQAGRGILSAGVLAWARALGEFGPILVFAGATRGRTEVLATSVFLEINIGNLGGAAAVSLILITLAITTILIIRIAGDRK</sequence>
<evidence type="ECO:0000256" key="7">
    <source>
        <dbReference type="ARBA" id="ARBA00023136"/>
    </source>
</evidence>
<evidence type="ECO:0000256" key="9">
    <source>
        <dbReference type="RuleBase" id="RU363032"/>
    </source>
</evidence>
<evidence type="ECO:0000256" key="1">
    <source>
        <dbReference type="ARBA" id="ARBA00004651"/>
    </source>
</evidence>
<feature type="transmembrane region" description="Helical" evidence="9">
    <location>
        <begin position="27"/>
        <end position="53"/>
    </location>
</feature>
<dbReference type="InterPro" id="IPR000515">
    <property type="entry name" value="MetI-like"/>
</dbReference>
<evidence type="ECO:0000256" key="6">
    <source>
        <dbReference type="ARBA" id="ARBA00023032"/>
    </source>
</evidence>
<comment type="function">
    <text evidence="8">Part of the ABC transporter complex CysAWTP (TC 3.A.1.6.1) involved in sulfate/thiosulfate import. Probably responsible for the translocation of the substrate across the membrane.</text>
</comment>
<dbReference type="PANTHER" id="PTHR30406">
    <property type="entry name" value="SULFATE TRANSPORT SYSTEM PERMEASE PROTEIN"/>
    <property type="match status" value="1"/>
</dbReference>
<dbReference type="Proteomes" id="UP001597389">
    <property type="component" value="Unassembled WGS sequence"/>
</dbReference>
<dbReference type="Gene3D" id="1.10.3720.10">
    <property type="entry name" value="MetI-like"/>
    <property type="match status" value="1"/>
</dbReference>
<keyword evidence="6" id="KW-0764">Sulfate transport</keyword>
<protein>
    <submittedName>
        <fullName evidence="11">ABC transporter permease</fullName>
    </submittedName>
</protein>
<dbReference type="RefSeq" id="WP_377091003.1">
    <property type="nucleotide sequence ID" value="NZ_JBHSJL010000014.1"/>
</dbReference>
<comment type="similarity">
    <text evidence="9">Belongs to the binding-protein-dependent transport system permease family.</text>
</comment>
<evidence type="ECO:0000313" key="12">
    <source>
        <dbReference type="Proteomes" id="UP001597389"/>
    </source>
</evidence>
<dbReference type="Pfam" id="PF00528">
    <property type="entry name" value="BPD_transp_1"/>
    <property type="match status" value="1"/>
</dbReference>
<evidence type="ECO:0000256" key="2">
    <source>
        <dbReference type="ARBA" id="ARBA00011779"/>
    </source>
</evidence>
<feature type="transmembrane region" description="Helical" evidence="9">
    <location>
        <begin position="73"/>
        <end position="94"/>
    </location>
</feature>
<accession>A0ABW4ZD74</accession>
<feature type="transmembrane region" description="Helical" evidence="9">
    <location>
        <begin position="254"/>
        <end position="278"/>
    </location>
</feature>
<evidence type="ECO:0000313" key="11">
    <source>
        <dbReference type="EMBL" id="MFD2159860.1"/>
    </source>
</evidence>
<keyword evidence="4 9" id="KW-0812">Transmembrane</keyword>
<keyword evidence="7 9" id="KW-0472">Membrane</keyword>
<organism evidence="11 12">
    <name type="scientific">Rubritalea tangerina</name>
    <dbReference type="NCBI Taxonomy" id="430798"/>
    <lineage>
        <taxon>Bacteria</taxon>
        <taxon>Pseudomonadati</taxon>
        <taxon>Verrucomicrobiota</taxon>
        <taxon>Verrucomicrobiia</taxon>
        <taxon>Verrucomicrobiales</taxon>
        <taxon>Rubritaleaceae</taxon>
        <taxon>Rubritalea</taxon>
    </lineage>
</organism>
<keyword evidence="12" id="KW-1185">Reference proteome</keyword>
<dbReference type="PANTHER" id="PTHR30406:SF8">
    <property type="entry name" value="SULFATE TRANSPORT SYSTEM PERMEASE PROTEIN CYST"/>
    <property type="match status" value="1"/>
</dbReference>
<proteinExistence type="inferred from homology"/>
<evidence type="ECO:0000256" key="3">
    <source>
        <dbReference type="ARBA" id="ARBA00022448"/>
    </source>
</evidence>
<feature type="transmembrane region" description="Helical" evidence="9">
    <location>
        <begin position="153"/>
        <end position="171"/>
    </location>
</feature>
<dbReference type="PROSITE" id="PS50928">
    <property type="entry name" value="ABC_TM1"/>
    <property type="match status" value="1"/>
</dbReference>
<dbReference type="InterPro" id="IPR035906">
    <property type="entry name" value="MetI-like_sf"/>
</dbReference>
<comment type="subunit">
    <text evidence="2">The complex is composed of two ATP-binding proteins (CysA), two transmembrane proteins (CysT and CysW) and a solute-binding protein (CysP).</text>
</comment>
<keyword evidence="3 9" id="KW-0813">Transport</keyword>
<gene>
    <name evidence="11" type="ORF">ACFSW8_13210</name>
</gene>
<dbReference type="EMBL" id="JBHUJB010000054">
    <property type="protein sequence ID" value="MFD2159860.1"/>
    <property type="molecule type" value="Genomic_DNA"/>
</dbReference>
<evidence type="ECO:0000259" key="10">
    <source>
        <dbReference type="PROSITE" id="PS50928"/>
    </source>
</evidence>
<keyword evidence="5 9" id="KW-1133">Transmembrane helix</keyword>
<dbReference type="SUPFAM" id="SSF161098">
    <property type="entry name" value="MetI-like"/>
    <property type="match status" value="1"/>
</dbReference>
<evidence type="ECO:0000256" key="4">
    <source>
        <dbReference type="ARBA" id="ARBA00022692"/>
    </source>
</evidence>
<evidence type="ECO:0000256" key="5">
    <source>
        <dbReference type="ARBA" id="ARBA00022989"/>
    </source>
</evidence>
<evidence type="ECO:0000256" key="8">
    <source>
        <dbReference type="ARBA" id="ARBA00025323"/>
    </source>
</evidence>
<dbReference type="InterPro" id="IPR005667">
    <property type="entry name" value="Sulph_transpt2"/>
</dbReference>